<comment type="caution">
    <text evidence="10">The sequence shown here is derived from an EMBL/GenBank/DDBJ whole genome shotgun (WGS) entry which is preliminary data.</text>
</comment>
<feature type="transmembrane region" description="Helical" evidence="7">
    <location>
        <begin position="56"/>
        <end position="74"/>
    </location>
</feature>
<dbReference type="SUPFAM" id="SSF52540">
    <property type="entry name" value="P-loop containing nucleoside triphosphate hydrolases"/>
    <property type="match status" value="1"/>
</dbReference>
<dbReference type="CDD" id="cd18541">
    <property type="entry name" value="ABC_6TM_TmrB_like"/>
    <property type="match status" value="1"/>
</dbReference>
<feature type="domain" description="ABC transporter" evidence="8">
    <location>
        <begin position="331"/>
        <end position="565"/>
    </location>
</feature>
<feature type="transmembrane region" description="Helical" evidence="7">
    <location>
        <begin position="279"/>
        <end position="297"/>
    </location>
</feature>
<accession>A0ABU3ZAF8</accession>
<evidence type="ECO:0000256" key="1">
    <source>
        <dbReference type="ARBA" id="ARBA00004651"/>
    </source>
</evidence>
<feature type="transmembrane region" description="Helical" evidence="7">
    <location>
        <begin position="126"/>
        <end position="150"/>
    </location>
</feature>
<keyword evidence="2 7" id="KW-0812">Transmembrane</keyword>
<name>A0ABU3ZAF8_9FIRM</name>
<dbReference type="Proteomes" id="UP001272515">
    <property type="component" value="Unassembled WGS sequence"/>
</dbReference>
<dbReference type="PROSITE" id="PS50929">
    <property type="entry name" value="ABC_TM1F"/>
    <property type="match status" value="1"/>
</dbReference>
<feature type="transmembrane region" description="Helical" evidence="7">
    <location>
        <begin position="240"/>
        <end position="259"/>
    </location>
</feature>
<dbReference type="InterPro" id="IPR017871">
    <property type="entry name" value="ABC_transporter-like_CS"/>
</dbReference>
<keyword evidence="6 7" id="KW-0472">Membrane</keyword>
<keyword evidence="5 7" id="KW-1133">Transmembrane helix</keyword>
<evidence type="ECO:0000313" key="10">
    <source>
        <dbReference type="EMBL" id="MDV5088899.1"/>
    </source>
</evidence>
<gene>
    <name evidence="10" type="ORF">RVY80_08690</name>
</gene>
<dbReference type="InterPro" id="IPR003439">
    <property type="entry name" value="ABC_transporter-like_ATP-bd"/>
</dbReference>
<dbReference type="InterPro" id="IPR003593">
    <property type="entry name" value="AAA+_ATPase"/>
</dbReference>
<dbReference type="InterPro" id="IPR011527">
    <property type="entry name" value="ABC1_TM_dom"/>
</dbReference>
<keyword evidence="4 10" id="KW-0067">ATP-binding</keyword>
<dbReference type="SUPFAM" id="SSF90123">
    <property type="entry name" value="ABC transporter transmembrane region"/>
    <property type="match status" value="1"/>
</dbReference>
<reference evidence="10 11" key="1">
    <citation type="submission" date="2023-10" db="EMBL/GenBank/DDBJ databases">
        <title>Veillonella sp. nov., isolated from a pig farm feces dump.</title>
        <authorList>
            <person name="Chang Y.-H."/>
        </authorList>
    </citation>
    <scope>NUCLEOTIDE SEQUENCE [LARGE SCALE GENOMIC DNA]</scope>
    <source>
        <strain evidence="10 11">YH-vei2233</strain>
    </source>
</reference>
<sequence>MKIIQMMYRFMKGEEWSYVLGLLLLIIINLLFLWVPKLIGHAIDTLGNGKVGLLGYIGYFFGLMIIITILKFWSRRKLLGSIRKMEFGFRRALCSKALQIKTTYYEKNGPGKVMALMTNDVTSLRVALGLGMMIVVDVIFFTIIGSVVLINEMDTLLAAKIMTPMVLILSIVFGLGQIMRRKQREAQTTYSDLTEFVQELFQGVSIIRAFNKEVSVESRFGLINEENYNKNMTVAQYDSFLSPLTMTAPLICMSIGMYICGQLVTKDMMTVGQFVSINSYIMMIVAPLMALGALASITQKGLASADRIREFMELPEESETTETELIPLAPIELQHLHFTYEGSKSPALVDVSTTIQPGEFVGIVGKPGSGKSTIFKLLLQLQPAERDSLFIAGHDVMDLDLGQLRRSIAYVPSNSYLLSSSIADNITFGSDTLPHVSVREAATRADLYRDLGAQLDDPLKILKEDGKDLSGGQKQRINIARGFYKNASYLLLDDCFSALDPITVTNVLTSLRGVKEQTILCISQRLEVTKQADRILVVDEGKLVEEGTHDTLMALNGLYAELYTAQEGAQA</sequence>
<proteinExistence type="predicted"/>
<dbReference type="SMART" id="SM00382">
    <property type="entry name" value="AAA"/>
    <property type="match status" value="1"/>
</dbReference>
<comment type="subcellular location">
    <subcellularLocation>
        <location evidence="1">Cell membrane</location>
        <topology evidence="1">Multi-pass membrane protein</topology>
    </subcellularLocation>
</comment>
<feature type="transmembrane region" description="Helical" evidence="7">
    <location>
        <begin position="16"/>
        <end position="36"/>
    </location>
</feature>
<dbReference type="InterPro" id="IPR039421">
    <property type="entry name" value="Type_1_exporter"/>
</dbReference>
<evidence type="ECO:0000256" key="2">
    <source>
        <dbReference type="ARBA" id="ARBA00022692"/>
    </source>
</evidence>
<dbReference type="Gene3D" id="1.20.1560.10">
    <property type="entry name" value="ABC transporter type 1, transmembrane domain"/>
    <property type="match status" value="1"/>
</dbReference>
<protein>
    <submittedName>
        <fullName evidence="10">ABC transporter ATP-binding protein</fullName>
    </submittedName>
</protein>
<dbReference type="GO" id="GO:0005524">
    <property type="term" value="F:ATP binding"/>
    <property type="evidence" value="ECO:0007669"/>
    <property type="project" value="UniProtKB-KW"/>
</dbReference>
<feature type="transmembrane region" description="Helical" evidence="7">
    <location>
        <begin position="156"/>
        <end position="175"/>
    </location>
</feature>
<evidence type="ECO:0000313" key="11">
    <source>
        <dbReference type="Proteomes" id="UP001272515"/>
    </source>
</evidence>
<dbReference type="PROSITE" id="PS00211">
    <property type="entry name" value="ABC_TRANSPORTER_1"/>
    <property type="match status" value="1"/>
</dbReference>
<evidence type="ECO:0000259" key="9">
    <source>
        <dbReference type="PROSITE" id="PS50929"/>
    </source>
</evidence>
<keyword evidence="11" id="KW-1185">Reference proteome</keyword>
<evidence type="ECO:0000256" key="7">
    <source>
        <dbReference type="SAM" id="Phobius"/>
    </source>
</evidence>
<dbReference type="PANTHER" id="PTHR24221">
    <property type="entry name" value="ATP-BINDING CASSETTE SUB-FAMILY B"/>
    <property type="match status" value="1"/>
</dbReference>
<dbReference type="InterPro" id="IPR036640">
    <property type="entry name" value="ABC1_TM_sf"/>
</dbReference>
<evidence type="ECO:0000256" key="3">
    <source>
        <dbReference type="ARBA" id="ARBA00022741"/>
    </source>
</evidence>
<keyword evidence="3" id="KW-0547">Nucleotide-binding</keyword>
<evidence type="ECO:0000256" key="6">
    <source>
        <dbReference type="ARBA" id="ARBA00023136"/>
    </source>
</evidence>
<feature type="domain" description="ABC transmembrane type-1" evidence="9">
    <location>
        <begin position="19"/>
        <end position="300"/>
    </location>
</feature>
<dbReference type="EMBL" id="JAWJZB010000010">
    <property type="protein sequence ID" value="MDV5088899.1"/>
    <property type="molecule type" value="Genomic_DNA"/>
</dbReference>
<dbReference type="Gene3D" id="3.40.50.300">
    <property type="entry name" value="P-loop containing nucleotide triphosphate hydrolases"/>
    <property type="match status" value="1"/>
</dbReference>
<dbReference type="RefSeq" id="WP_295193745.1">
    <property type="nucleotide sequence ID" value="NZ_JAWJZA010000021.1"/>
</dbReference>
<dbReference type="PROSITE" id="PS50893">
    <property type="entry name" value="ABC_TRANSPORTER_2"/>
    <property type="match status" value="1"/>
</dbReference>
<evidence type="ECO:0000256" key="5">
    <source>
        <dbReference type="ARBA" id="ARBA00022989"/>
    </source>
</evidence>
<evidence type="ECO:0000256" key="4">
    <source>
        <dbReference type="ARBA" id="ARBA00022840"/>
    </source>
</evidence>
<dbReference type="Pfam" id="PF00664">
    <property type="entry name" value="ABC_membrane"/>
    <property type="match status" value="1"/>
</dbReference>
<dbReference type="Pfam" id="PF00005">
    <property type="entry name" value="ABC_tran"/>
    <property type="match status" value="1"/>
</dbReference>
<evidence type="ECO:0000259" key="8">
    <source>
        <dbReference type="PROSITE" id="PS50893"/>
    </source>
</evidence>
<organism evidence="10 11">
    <name type="scientific">Veillonella absiana</name>
    <dbReference type="NCBI Taxonomy" id="3079305"/>
    <lineage>
        <taxon>Bacteria</taxon>
        <taxon>Bacillati</taxon>
        <taxon>Bacillota</taxon>
        <taxon>Negativicutes</taxon>
        <taxon>Veillonellales</taxon>
        <taxon>Veillonellaceae</taxon>
        <taxon>Veillonella</taxon>
    </lineage>
</organism>
<dbReference type="PANTHER" id="PTHR24221:SF654">
    <property type="entry name" value="ATP-BINDING CASSETTE SUB-FAMILY B MEMBER 6"/>
    <property type="match status" value="1"/>
</dbReference>
<dbReference type="InterPro" id="IPR027417">
    <property type="entry name" value="P-loop_NTPase"/>
</dbReference>